<evidence type="ECO:0000256" key="1">
    <source>
        <dbReference type="ARBA" id="ARBA00004651"/>
    </source>
</evidence>
<keyword evidence="4 7" id="KW-0812">Transmembrane</keyword>
<gene>
    <name evidence="8" type="ORF">B0G92_0491</name>
    <name evidence="9" type="ORF">CLV50_1015</name>
</gene>
<evidence type="ECO:0000256" key="2">
    <source>
        <dbReference type="ARBA" id="ARBA00005779"/>
    </source>
</evidence>
<feature type="transmembrane region" description="Helical" evidence="7">
    <location>
        <begin position="93"/>
        <end position="113"/>
    </location>
</feature>
<evidence type="ECO:0000256" key="3">
    <source>
        <dbReference type="ARBA" id="ARBA00022475"/>
    </source>
</evidence>
<name>A0A497VFX2_9FLAO</name>
<sequence>MDFFYFLLFPETGFAIVYQQKNTVQIITADTLESPVFTINKTKNMEHILVKGIINSLIFSGVGIFVLIIGYLILEKMTPENTWKEIVNNKNVALAIVFGAFIIGISIIISAAIHG</sequence>
<dbReference type="GO" id="GO:0005886">
    <property type="term" value="C:plasma membrane"/>
    <property type="evidence" value="ECO:0007669"/>
    <property type="project" value="UniProtKB-SubCell"/>
</dbReference>
<accession>A0A497VFX2</accession>
<feature type="transmembrane region" description="Helical" evidence="7">
    <location>
        <begin position="48"/>
        <end position="73"/>
    </location>
</feature>
<reference evidence="8 10" key="1">
    <citation type="submission" date="2017-12" db="EMBL/GenBank/DDBJ databases">
        <title>Genomic Encyclopedia of Type Strains, Phase III (KMG-III): the genomes of soil and plant-associated and newly described type strains.</title>
        <authorList>
            <person name="Whitman W."/>
        </authorList>
    </citation>
    <scope>NUCLEOTIDE SEQUENCE [LARGE SCALE GENOMIC DNA]</scope>
    <source>
        <strain evidence="8 10">IP-10</strain>
    </source>
</reference>
<dbReference type="EMBL" id="RCCB01000010">
    <property type="protein sequence ID" value="RLJ35633.1"/>
    <property type="molecule type" value="Genomic_DNA"/>
</dbReference>
<dbReference type="EMBL" id="PJND01000007">
    <property type="protein sequence ID" value="PKW28864.1"/>
    <property type="molecule type" value="Genomic_DNA"/>
</dbReference>
<dbReference type="AlphaFoldDB" id="A0A497VFX2"/>
<evidence type="ECO:0000313" key="8">
    <source>
        <dbReference type="EMBL" id="PKW28864.1"/>
    </source>
</evidence>
<evidence type="ECO:0000256" key="7">
    <source>
        <dbReference type="SAM" id="Phobius"/>
    </source>
</evidence>
<comment type="caution">
    <text evidence="9">The sequence shown here is derived from an EMBL/GenBank/DDBJ whole genome shotgun (WGS) entry which is preliminary data.</text>
</comment>
<keyword evidence="6 7" id="KW-0472">Membrane</keyword>
<keyword evidence="3" id="KW-1003">Cell membrane</keyword>
<proteinExistence type="inferred from homology"/>
<dbReference type="Pfam" id="PF03994">
    <property type="entry name" value="DUF350"/>
    <property type="match status" value="1"/>
</dbReference>
<keyword evidence="5 7" id="KW-1133">Transmembrane helix</keyword>
<evidence type="ECO:0000313" key="10">
    <source>
        <dbReference type="Proteomes" id="UP000233767"/>
    </source>
</evidence>
<evidence type="ECO:0000313" key="9">
    <source>
        <dbReference type="EMBL" id="RLJ35633.1"/>
    </source>
</evidence>
<protein>
    <submittedName>
        <fullName evidence="9">Uncharacterized protein DUF350</fullName>
    </submittedName>
</protein>
<evidence type="ECO:0000313" key="11">
    <source>
        <dbReference type="Proteomes" id="UP000275027"/>
    </source>
</evidence>
<keyword evidence="10" id="KW-1185">Reference proteome</keyword>
<dbReference type="Proteomes" id="UP000233767">
    <property type="component" value="Unassembled WGS sequence"/>
</dbReference>
<evidence type="ECO:0000256" key="6">
    <source>
        <dbReference type="ARBA" id="ARBA00023136"/>
    </source>
</evidence>
<dbReference type="Proteomes" id="UP000275027">
    <property type="component" value="Unassembled WGS sequence"/>
</dbReference>
<reference evidence="9 11" key="2">
    <citation type="submission" date="2018-10" db="EMBL/GenBank/DDBJ databases">
        <title>Genomic Encyclopedia of Archaeal and Bacterial Type Strains, Phase II (KMG-II): from individual species to whole genera.</title>
        <authorList>
            <person name="Goeker M."/>
        </authorList>
    </citation>
    <scope>NUCLEOTIDE SEQUENCE [LARGE SCALE GENOMIC DNA]</scope>
    <source>
        <strain evidence="9 11">DSM 21886</strain>
    </source>
</reference>
<comment type="subcellular location">
    <subcellularLocation>
        <location evidence="1">Cell membrane</location>
        <topology evidence="1">Multi-pass membrane protein</topology>
    </subcellularLocation>
</comment>
<organism evidence="9 11">
    <name type="scientific">Flavobacterium lindanitolerans</name>
    <dbReference type="NCBI Taxonomy" id="428988"/>
    <lineage>
        <taxon>Bacteria</taxon>
        <taxon>Pseudomonadati</taxon>
        <taxon>Bacteroidota</taxon>
        <taxon>Flavobacteriia</taxon>
        <taxon>Flavobacteriales</taxon>
        <taxon>Flavobacteriaceae</taxon>
        <taxon>Flavobacterium</taxon>
    </lineage>
</organism>
<evidence type="ECO:0000256" key="5">
    <source>
        <dbReference type="ARBA" id="ARBA00022989"/>
    </source>
</evidence>
<dbReference type="InterPro" id="IPR007140">
    <property type="entry name" value="DUF350"/>
</dbReference>
<comment type="similarity">
    <text evidence="2">Belongs to the UPF0719 family.</text>
</comment>
<evidence type="ECO:0000256" key="4">
    <source>
        <dbReference type="ARBA" id="ARBA00022692"/>
    </source>
</evidence>